<dbReference type="Pfam" id="PF00622">
    <property type="entry name" value="SPRY"/>
    <property type="match status" value="1"/>
</dbReference>
<dbReference type="PANTHER" id="PTHR24099">
    <property type="entry name" value="E3 UBIQUITIN-PROTEIN LIGASE TRIM36-RELATED"/>
    <property type="match status" value="1"/>
</dbReference>
<gene>
    <name evidence="2" type="primary">Trim69</name>
    <name evidence="2" type="ORF">GTO92_0014753</name>
</gene>
<organism evidence="2 3">
    <name type="scientific">Polypterus senegalus</name>
    <name type="common">Senegal bichir</name>
    <dbReference type="NCBI Taxonomy" id="55291"/>
    <lineage>
        <taxon>Eukaryota</taxon>
        <taxon>Metazoa</taxon>
        <taxon>Chordata</taxon>
        <taxon>Craniata</taxon>
        <taxon>Vertebrata</taxon>
        <taxon>Euteleostomi</taxon>
        <taxon>Actinopterygii</taxon>
        <taxon>Polypteriformes</taxon>
        <taxon>Polypteridae</taxon>
        <taxon>Polypterus</taxon>
    </lineage>
</organism>
<evidence type="ECO:0000313" key="3">
    <source>
        <dbReference type="Proteomes" id="UP001166052"/>
    </source>
</evidence>
<dbReference type="PROSITE" id="PS50188">
    <property type="entry name" value="B302_SPRY"/>
    <property type="match status" value="1"/>
</dbReference>
<dbReference type="InterPro" id="IPR001870">
    <property type="entry name" value="B30.2/SPRY"/>
</dbReference>
<sequence length="159" mass="18252">MKEIIIKDQNSERFKQSFNVLGIASFSSGRHYWEVTVRGLPTWALGLALNSIPREPPGCKLGSNEKSWSLSYSRSRNQFCAQHNLLVFSFMVNRTPEKIGLFLDVESGILAFYDASVIECLYTFYCSFKEPVYPAFCPRFHIDVEYVADKMQIQNSTIK</sequence>
<dbReference type="InterPro" id="IPR013320">
    <property type="entry name" value="ConA-like_dom_sf"/>
</dbReference>
<keyword evidence="2" id="KW-0436">Ligase</keyword>
<feature type="non-terminal residue" evidence="2">
    <location>
        <position position="1"/>
    </location>
</feature>
<comment type="caution">
    <text evidence="2">The sequence shown here is derived from an EMBL/GenBank/DDBJ whole genome shotgun (WGS) entry which is preliminary data.</text>
</comment>
<accession>A0ABS2YTE6</accession>
<feature type="domain" description="B30.2/SPRY" evidence="1">
    <location>
        <begin position="1"/>
        <end position="151"/>
    </location>
</feature>
<dbReference type="InterPro" id="IPR043136">
    <property type="entry name" value="B30.2/SPRY_sf"/>
</dbReference>
<protein>
    <submittedName>
        <fullName evidence="2">TRI69 ligase</fullName>
    </submittedName>
</protein>
<reference evidence="2" key="1">
    <citation type="journal article" date="2021" name="Cell">
        <title>Tracing the genetic footprints of vertebrate landing in non-teleost ray-finned fishes.</title>
        <authorList>
            <person name="Bi X."/>
            <person name="Wang K."/>
            <person name="Yang L."/>
            <person name="Pan H."/>
            <person name="Jiang H."/>
            <person name="Wei Q."/>
            <person name="Fang M."/>
            <person name="Yu H."/>
            <person name="Zhu C."/>
            <person name="Cai Y."/>
            <person name="He Y."/>
            <person name="Gan X."/>
            <person name="Zeng H."/>
            <person name="Yu D."/>
            <person name="Zhu Y."/>
            <person name="Jiang H."/>
            <person name="Qiu Q."/>
            <person name="Yang H."/>
            <person name="Zhang Y.E."/>
            <person name="Wang W."/>
            <person name="Zhu M."/>
            <person name="He S."/>
            <person name="Zhang G."/>
        </authorList>
    </citation>
    <scope>NUCLEOTIDE SEQUENCE</scope>
    <source>
        <strain evidence="2">Bchr_001</strain>
    </source>
</reference>
<proteinExistence type="predicted"/>
<keyword evidence="3" id="KW-1185">Reference proteome</keyword>
<dbReference type="InterPro" id="IPR003879">
    <property type="entry name" value="Butyrophylin_SPRY"/>
</dbReference>
<evidence type="ECO:0000259" key="1">
    <source>
        <dbReference type="PROSITE" id="PS50188"/>
    </source>
</evidence>
<feature type="non-terminal residue" evidence="2">
    <location>
        <position position="159"/>
    </location>
</feature>
<dbReference type="SUPFAM" id="SSF49899">
    <property type="entry name" value="Concanavalin A-like lectins/glucanases"/>
    <property type="match status" value="1"/>
</dbReference>
<dbReference type="SMART" id="SM00449">
    <property type="entry name" value="SPRY"/>
    <property type="match status" value="1"/>
</dbReference>
<dbReference type="GO" id="GO:0016874">
    <property type="term" value="F:ligase activity"/>
    <property type="evidence" value="ECO:0007669"/>
    <property type="project" value="UniProtKB-KW"/>
</dbReference>
<evidence type="ECO:0000313" key="2">
    <source>
        <dbReference type="EMBL" id="MBN3289718.1"/>
    </source>
</evidence>
<dbReference type="InterPro" id="IPR050617">
    <property type="entry name" value="E3_ligase_FN3/SPRY"/>
</dbReference>
<dbReference type="Gene3D" id="2.60.120.920">
    <property type="match status" value="1"/>
</dbReference>
<dbReference type="PANTHER" id="PTHR24099:SF16">
    <property type="entry name" value="E3 UBIQUITIN-PROTEIN LIGASE MIDLINE-1-LIKE ISOFORM X1"/>
    <property type="match status" value="1"/>
</dbReference>
<name>A0ABS2YTE6_POLSE</name>
<dbReference type="Proteomes" id="UP001166052">
    <property type="component" value="Unassembled WGS sequence"/>
</dbReference>
<dbReference type="InterPro" id="IPR003877">
    <property type="entry name" value="SPRY_dom"/>
</dbReference>
<dbReference type="EMBL" id="JAAWVN010004506">
    <property type="protein sequence ID" value="MBN3289718.1"/>
    <property type="molecule type" value="Genomic_DNA"/>
</dbReference>
<dbReference type="PRINTS" id="PR01407">
    <property type="entry name" value="BUTYPHLNCDUF"/>
</dbReference>